<gene>
    <name evidence="3" type="ORF">HINF_LOCUS15816</name>
    <name evidence="4" type="ORF">HINF_LOCUS3629</name>
</gene>
<dbReference type="SMART" id="SM00717">
    <property type="entry name" value="SANT"/>
    <property type="match status" value="2"/>
</dbReference>
<feature type="domain" description="HTH myb-type" evidence="2">
    <location>
        <begin position="1"/>
        <end position="57"/>
    </location>
</feature>
<evidence type="ECO:0000313" key="3">
    <source>
        <dbReference type="EMBL" id="CAI9928171.1"/>
    </source>
</evidence>
<dbReference type="InterPro" id="IPR001005">
    <property type="entry name" value="SANT/Myb"/>
</dbReference>
<keyword evidence="5" id="KW-1185">Reference proteome</keyword>
<dbReference type="InterPro" id="IPR009057">
    <property type="entry name" value="Homeodomain-like_sf"/>
</dbReference>
<evidence type="ECO:0000259" key="2">
    <source>
        <dbReference type="PROSITE" id="PS51294"/>
    </source>
</evidence>
<dbReference type="Gene3D" id="1.10.10.60">
    <property type="entry name" value="Homeodomain-like"/>
    <property type="match status" value="1"/>
</dbReference>
<dbReference type="Proteomes" id="UP001642409">
    <property type="component" value="Unassembled WGS sequence"/>
</dbReference>
<proteinExistence type="predicted"/>
<reference evidence="3" key="1">
    <citation type="submission" date="2023-06" db="EMBL/GenBank/DDBJ databases">
        <authorList>
            <person name="Kurt Z."/>
        </authorList>
    </citation>
    <scope>NUCLEOTIDE SEQUENCE</scope>
</reference>
<dbReference type="PROSITE" id="PS51294">
    <property type="entry name" value="HTH_MYB"/>
    <property type="match status" value="1"/>
</dbReference>
<dbReference type="AlphaFoldDB" id="A0AA86NYK9"/>
<dbReference type="InterPro" id="IPR017930">
    <property type="entry name" value="Myb_dom"/>
</dbReference>
<feature type="domain" description="Myb-like" evidence="1">
    <location>
        <begin position="1"/>
        <end position="53"/>
    </location>
</feature>
<reference evidence="4 5" key="2">
    <citation type="submission" date="2024-07" db="EMBL/GenBank/DDBJ databases">
        <authorList>
            <person name="Akdeniz Z."/>
        </authorList>
    </citation>
    <scope>NUCLEOTIDE SEQUENCE [LARGE SCALE GENOMIC DNA]</scope>
</reference>
<dbReference type="Pfam" id="PF13921">
    <property type="entry name" value="Myb_DNA-bind_6"/>
    <property type="match status" value="1"/>
</dbReference>
<dbReference type="GO" id="GO:0003677">
    <property type="term" value="F:DNA binding"/>
    <property type="evidence" value="ECO:0007669"/>
    <property type="project" value="UniProtKB-KW"/>
</dbReference>
<sequence>MKRQKWFDDDEKQLVVLANHYQEKGLKINWDEISKEFENRTRQQCKSYYTNVIKSKLNITQRENHRWTNEEKMQLLCCAIVYDKDWKSIQQNYFQQFSIKQIQCQYSSLELELQERAEVYKALEQNCTDVLAKQTTKWLQKIYENTVYCYERIQNFIKCRDVLPDMFEQVLFNQYCQINFDVIIKIMRNELDCRHLK</sequence>
<evidence type="ECO:0000259" key="1">
    <source>
        <dbReference type="PROSITE" id="PS50090"/>
    </source>
</evidence>
<dbReference type="EMBL" id="CAXDID020000006">
    <property type="protein sequence ID" value="CAL5976032.1"/>
    <property type="molecule type" value="Genomic_DNA"/>
</dbReference>
<name>A0AA86NYK9_9EUKA</name>
<evidence type="ECO:0000313" key="5">
    <source>
        <dbReference type="Proteomes" id="UP001642409"/>
    </source>
</evidence>
<comment type="caution">
    <text evidence="3">The sequence shown here is derived from an EMBL/GenBank/DDBJ whole genome shotgun (WGS) entry which is preliminary data.</text>
</comment>
<dbReference type="PROSITE" id="PS50090">
    <property type="entry name" value="MYB_LIKE"/>
    <property type="match status" value="1"/>
</dbReference>
<accession>A0AA86NYK9</accession>
<dbReference type="EMBL" id="CATOUU010000386">
    <property type="protein sequence ID" value="CAI9928171.1"/>
    <property type="molecule type" value="Genomic_DNA"/>
</dbReference>
<keyword evidence="3" id="KW-0238">DNA-binding</keyword>
<evidence type="ECO:0000313" key="4">
    <source>
        <dbReference type="EMBL" id="CAL5976032.1"/>
    </source>
</evidence>
<organism evidence="3">
    <name type="scientific">Hexamita inflata</name>
    <dbReference type="NCBI Taxonomy" id="28002"/>
    <lineage>
        <taxon>Eukaryota</taxon>
        <taxon>Metamonada</taxon>
        <taxon>Diplomonadida</taxon>
        <taxon>Hexamitidae</taxon>
        <taxon>Hexamitinae</taxon>
        <taxon>Hexamita</taxon>
    </lineage>
</organism>
<protein>
    <submittedName>
        <fullName evidence="3">Myb-like DNA-binding domain-containing protein</fullName>
    </submittedName>
    <submittedName>
        <fullName evidence="4">Myb-like_DNA-binding domain-containing protein</fullName>
    </submittedName>
</protein>
<dbReference type="SUPFAM" id="SSF46689">
    <property type="entry name" value="Homeodomain-like"/>
    <property type="match status" value="2"/>
</dbReference>
<dbReference type="CDD" id="cd00167">
    <property type="entry name" value="SANT"/>
    <property type="match status" value="1"/>
</dbReference>